<name>A0A3N0E8M4_9ACTN</name>
<comment type="caution">
    <text evidence="4">The sequence shown here is derived from an EMBL/GenBank/DDBJ whole genome shotgun (WGS) entry which is preliminary data.</text>
</comment>
<organism evidence="4 5">
    <name type="scientific">Halostreptopolyspora alba</name>
    <dbReference type="NCBI Taxonomy" id="2487137"/>
    <lineage>
        <taxon>Bacteria</taxon>
        <taxon>Bacillati</taxon>
        <taxon>Actinomycetota</taxon>
        <taxon>Actinomycetes</taxon>
        <taxon>Streptosporangiales</taxon>
        <taxon>Nocardiopsidaceae</taxon>
        <taxon>Halostreptopolyspora</taxon>
    </lineage>
</organism>
<dbReference type="Proteomes" id="UP000269198">
    <property type="component" value="Unassembled WGS sequence"/>
</dbReference>
<evidence type="ECO:0000256" key="1">
    <source>
        <dbReference type="ARBA" id="ARBA00008791"/>
    </source>
</evidence>
<dbReference type="EMBL" id="RJMB01000012">
    <property type="protein sequence ID" value="RNL84195.1"/>
    <property type="molecule type" value="Genomic_DNA"/>
</dbReference>
<keyword evidence="5" id="KW-1185">Reference proteome</keyword>
<dbReference type="SUPFAM" id="SSF52402">
    <property type="entry name" value="Adenine nucleotide alpha hydrolases-like"/>
    <property type="match status" value="1"/>
</dbReference>
<sequence length="164" mass="17274">MASFPTSILVADDGSPESDRALDTAVELALATGASLSLVHSKSLSPSVVGTTVTTAHTERLHAEGEELVDRRVREVSAKGLRLDHAWVRLGRRIEATVTAAAEELGSGLLVVGARGRSPSQRYALGDLSVSLVREAPCSVLTVHSEQARAQPGTTGARRQGDQR</sequence>
<evidence type="ECO:0000313" key="4">
    <source>
        <dbReference type="EMBL" id="RNL84195.1"/>
    </source>
</evidence>
<dbReference type="OrthoDB" id="3427787at2"/>
<accession>A0A3N0E8M4</accession>
<proteinExistence type="inferred from homology"/>
<protein>
    <submittedName>
        <fullName evidence="4">Universal stress protein</fullName>
    </submittedName>
</protein>
<gene>
    <name evidence="4" type="ORF">EFW17_13280</name>
</gene>
<dbReference type="InterPro" id="IPR006015">
    <property type="entry name" value="Universal_stress_UspA"/>
</dbReference>
<dbReference type="AlphaFoldDB" id="A0A3N0E8M4"/>
<dbReference type="PANTHER" id="PTHR46268">
    <property type="entry name" value="STRESS RESPONSE PROTEIN NHAX"/>
    <property type="match status" value="1"/>
</dbReference>
<dbReference type="InterPro" id="IPR006016">
    <property type="entry name" value="UspA"/>
</dbReference>
<dbReference type="Pfam" id="PF00582">
    <property type="entry name" value="Usp"/>
    <property type="match status" value="1"/>
</dbReference>
<evidence type="ECO:0000256" key="2">
    <source>
        <dbReference type="SAM" id="MobiDB-lite"/>
    </source>
</evidence>
<dbReference type="Gene3D" id="3.40.50.620">
    <property type="entry name" value="HUPs"/>
    <property type="match status" value="1"/>
</dbReference>
<dbReference type="PANTHER" id="PTHR46268:SF6">
    <property type="entry name" value="UNIVERSAL STRESS PROTEIN UP12"/>
    <property type="match status" value="1"/>
</dbReference>
<feature type="region of interest" description="Disordered" evidence="2">
    <location>
        <begin position="144"/>
        <end position="164"/>
    </location>
</feature>
<dbReference type="InterPro" id="IPR014729">
    <property type="entry name" value="Rossmann-like_a/b/a_fold"/>
</dbReference>
<evidence type="ECO:0000259" key="3">
    <source>
        <dbReference type="Pfam" id="PF00582"/>
    </source>
</evidence>
<comment type="similarity">
    <text evidence="1">Belongs to the universal stress protein A family.</text>
</comment>
<dbReference type="PRINTS" id="PR01438">
    <property type="entry name" value="UNVRSLSTRESS"/>
</dbReference>
<reference evidence="4 5" key="1">
    <citation type="submission" date="2018-11" db="EMBL/GenBank/DDBJ databases">
        <title>The genome draft of YIM 96095.</title>
        <authorList>
            <person name="Tang S.-K."/>
            <person name="Chunyu W.-X."/>
            <person name="Feng Y.-Z."/>
        </authorList>
    </citation>
    <scope>NUCLEOTIDE SEQUENCE [LARGE SCALE GENOMIC DNA]</scope>
    <source>
        <strain evidence="4 5">YIM 96095</strain>
    </source>
</reference>
<evidence type="ECO:0000313" key="5">
    <source>
        <dbReference type="Proteomes" id="UP000269198"/>
    </source>
</evidence>
<dbReference type="RefSeq" id="WP_123201688.1">
    <property type="nucleotide sequence ID" value="NZ_RJMB01000012.1"/>
</dbReference>
<dbReference type="CDD" id="cd00293">
    <property type="entry name" value="USP-like"/>
    <property type="match status" value="1"/>
</dbReference>
<feature type="domain" description="UspA" evidence="3">
    <location>
        <begin position="7"/>
        <end position="144"/>
    </location>
</feature>